<dbReference type="Pfam" id="PF13185">
    <property type="entry name" value="GAF_2"/>
    <property type="match status" value="1"/>
</dbReference>
<dbReference type="PANTHER" id="PTHR44688">
    <property type="entry name" value="DNA-BINDING TRANSCRIPTIONAL ACTIVATOR DEVR_DOSR"/>
    <property type="match status" value="1"/>
</dbReference>
<keyword evidence="2" id="KW-0238">DNA-binding</keyword>
<dbReference type="PANTHER" id="PTHR44688:SF25">
    <property type="entry name" value="HTH LUXR-TYPE DOMAIN-CONTAINING PROTEIN"/>
    <property type="match status" value="1"/>
</dbReference>
<dbReference type="InterPro" id="IPR029016">
    <property type="entry name" value="GAF-like_dom_sf"/>
</dbReference>
<gene>
    <name evidence="5" type="ORF">DXZ20_12720</name>
</gene>
<dbReference type="AlphaFoldDB" id="A0A6M0RL77"/>
<dbReference type="PROSITE" id="PS50043">
    <property type="entry name" value="HTH_LUXR_2"/>
    <property type="match status" value="1"/>
</dbReference>
<dbReference type="InterPro" id="IPR000792">
    <property type="entry name" value="Tscrpt_reg_LuxR_C"/>
</dbReference>
<dbReference type="InterPro" id="IPR036388">
    <property type="entry name" value="WH-like_DNA-bd_sf"/>
</dbReference>
<dbReference type="SUPFAM" id="SSF46894">
    <property type="entry name" value="C-terminal effector domain of the bipartite response regulators"/>
    <property type="match status" value="1"/>
</dbReference>
<proteinExistence type="predicted"/>
<dbReference type="InterPro" id="IPR016032">
    <property type="entry name" value="Sig_transdc_resp-reg_C-effctor"/>
</dbReference>
<evidence type="ECO:0000256" key="1">
    <source>
        <dbReference type="ARBA" id="ARBA00023015"/>
    </source>
</evidence>
<reference evidence="5 6" key="1">
    <citation type="journal article" date="2020" name="Microb. Ecol.">
        <title>Ecogenomics of the Marine Benthic Filamentous Cyanobacterium Adonisia.</title>
        <authorList>
            <person name="Walter J.M."/>
            <person name="Coutinho F.H."/>
            <person name="Leomil L."/>
            <person name="Hargreaves P.I."/>
            <person name="Campeao M.E."/>
            <person name="Vieira V.V."/>
            <person name="Silva B.S."/>
            <person name="Fistarol G.O."/>
            <person name="Salomon P.S."/>
            <person name="Sawabe T."/>
            <person name="Mino S."/>
            <person name="Hosokawa M."/>
            <person name="Miyashita H."/>
            <person name="Maruyama F."/>
            <person name="van Verk M.C."/>
            <person name="Dutilh B.E."/>
            <person name="Thompson C.C."/>
            <person name="Thompson F.L."/>
        </authorList>
    </citation>
    <scope>NUCLEOTIDE SEQUENCE [LARGE SCALE GENOMIC DNA]</scope>
    <source>
        <strain evidence="5 6">CCMR0081</strain>
    </source>
</reference>
<dbReference type="PRINTS" id="PR00038">
    <property type="entry name" value="HTHLUXR"/>
</dbReference>
<dbReference type="SUPFAM" id="SSF55781">
    <property type="entry name" value="GAF domain-like"/>
    <property type="match status" value="1"/>
</dbReference>
<dbReference type="GO" id="GO:0003677">
    <property type="term" value="F:DNA binding"/>
    <property type="evidence" value="ECO:0007669"/>
    <property type="project" value="UniProtKB-KW"/>
</dbReference>
<evidence type="ECO:0000256" key="3">
    <source>
        <dbReference type="ARBA" id="ARBA00023163"/>
    </source>
</evidence>
<dbReference type="Proteomes" id="UP000481033">
    <property type="component" value="Unassembled WGS sequence"/>
</dbReference>
<keyword evidence="6" id="KW-1185">Reference proteome</keyword>
<evidence type="ECO:0000256" key="2">
    <source>
        <dbReference type="ARBA" id="ARBA00023125"/>
    </source>
</evidence>
<dbReference type="Gene3D" id="3.30.450.40">
    <property type="match status" value="1"/>
</dbReference>
<dbReference type="EMBL" id="QXHD01000004">
    <property type="protein sequence ID" value="NEZ56523.1"/>
    <property type="molecule type" value="Genomic_DNA"/>
</dbReference>
<dbReference type="CDD" id="cd06170">
    <property type="entry name" value="LuxR_C_like"/>
    <property type="match status" value="1"/>
</dbReference>
<sequence>MLDDARLVWDLQRATQIAQGFSSSLDQEDIARVATEGLIEQFNCAFARIWLVEPDRKLLRLVASSGLYTRTDGSFSRIPMGELKIGKIAQNRVALLSNHLAEESWIRYPEWAIANDITSFAGYPLANADKVIGVLAVFGYHPMGAEFLEVLLGFCTTLTVALEMASLHQKETHPSPVTIPANTLTEFSLSDSLAQILGAIKLTVLGTERALDLSQTQLFLKVAEILKTLDCTYCRLTYDIESVALEAIVTTTSLMYQEQQAWEALVFGNLTSIATYFGGSLKINAETSINALHISLAFPAVVSLPEVSLNIQCRLPLLQTGFTQLAHLAGITVQMTQERHIPLLTDQVDLVGSCDRIIWLHHNANIRPDGVNAQVTLSTTANQLRAAVEAVIKGEEWGLGNKGSQPQLRLSNREQEVIGLLTQGFRDRDIAEQLHISDSTVKFHINNILAKVKAKTRLQALYQLINTHGLNL</sequence>
<dbReference type="InterPro" id="IPR003018">
    <property type="entry name" value="GAF"/>
</dbReference>
<name>A0A6M0RL77_9CYAN</name>
<accession>A0A6M0RL77</accession>
<protein>
    <recommendedName>
        <fullName evidence="4">HTH luxR-type domain-containing protein</fullName>
    </recommendedName>
</protein>
<dbReference type="Gene3D" id="1.10.10.10">
    <property type="entry name" value="Winged helix-like DNA-binding domain superfamily/Winged helix DNA-binding domain"/>
    <property type="match status" value="1"/>
</dbReference>
<comment type="caution">
    <text evidence="5">The sequence shown here is derived from an EMBL/GenBank/DDBJ whole genome shotgun (WGS) entry which is preliminary data.</text>
</comment>
<dbReference type="RefSeq" id="WP_163698548.1">
    <property type="nucleotide sequence ID" value="NZ_QXHD01000004.1"/>
</dbReference>
<organism evidence="5 6">
    <name type="scientific">Adonisia turfae CCMR0081</name>
    <dbReference type="NCBI Taxonomy" id="2292702"/>
    <lineage>
        <taxon>Bacteria</taxon>
        <taxon>Bacillati</taxon>
        <taxon>Cyanobacteriota</taxon>
        <taxon>Adonisia</taxon>
        <taxon>Adonisia turfae</taxon>
    </lineage>
</organism>
<dbReference type="SMART" id="SM00421">
    <property type="entry name" value="HTH_LUXR"/>
    <property type="match status" value="1"/>
</dbReference>
<dbReference type="SMART" id="SM00065">
    <property type="entry name" value="GAF"/>
    <property type="match status" value="1"/>
</dbReference>
<evidence type="ECO:0000259" key="4">
    <source>
        <dbReference type="PROSITE" id="PS50043"/>
    </source>
</evidence>
<keyword evidence="3" id="KW-0804">Transcription</keyword>
<evidence type="ECO:0000313" key="5">
    <source>
        <dbReference type="EMBL" id="NEZ56523.1"/>
    </source>
</evidence>
<dbReference type="GO" id="GO:0006355">
    <property type="term" value="P:regulation of DNA-templated transcription"/>
    <property type="evidence" value="ECO:0007669"/>
    <property type="project" value="InterPro"/>
</dbReference>
<dbReference type="Pfam" id="PF00196">
    <property type="entry name" value="GerE"/>
    <property type="match status" value="1"/>
</dbReference>
<evidence type="ECO:0000313" key="6">
    <source>
        <dbReference type="Proteomes" id="UP000481033"/>
    </source>
</evidence>
<feature type="domain" description="HTH luxR-type" evidence="4">
    <location>
        <begin position="403"/>
        <end position="469"/>
    </location>
</feature>
<keyword evidence="1" id="KW-0805">Transcription regulation</keyword>